<feature type="domain" description="Palmitoyltransferase DHHC" evidence="9">
    <location>
        <begin position="76"/>
        <end position="218"/>
    </location>
</feature>
<proteinExistence type="inferred from homology"/>
<evidence type="ECO:0000259" key="9">
    <source>
        <dbReference type="Pfam" id="PF01529"/>
    </source>
</evidence>
<evidence type="ECO:0000256" key="3">
    <source>
        <dbReference type="ARBA" id="ARBA00022692"/>
    </source>
</evidence>
<comment type="similarity">
    <text evidence="7">Belongs to the DHHC palmitoyltransferase family.</text>
</comment>
<dbReference type="EC" id="2.3.1.225" evidence="7"/>
<organism evidence="10 11">
    <name type="scientific">Candidula unifasciata</name>
    <dbReference type="NCBI Taxonomy" id="100452"/>
    <lineage>
        <taxon>Eukaryota</taxon>
        <taxon>Metazoa</taxon>
        <taxon>Spiralia</taxon>
        <taxon>Lophotrochozoa</taxon>
        <taxon>Mollusca</taxon>
        <taxon>Gastropoda</taxon>
        <taxon>Heterobranchia</taxon>
        <taxon>Euthyneura</taxon>
        <taxon>Panpulmonata</taxon>
        <taxon>Eupulmonata</taxon>
        <taxon>Stylommatophora</taxon>
        <taxon>Helicina</taxon>
        <taxon>Helicoidea</taxon>
        <taxon>Geomitridae</taxon>
        <taxon>Candidula</taxon>
    </lineage>
</organism>
<keyword evidence="4 7" id="KW-1133">Transmembrane helix</keyword>
<dbReference type="GO" id="GO:0016020">
    <property type="term" value="C:membrane"/>
    <property type="evidence" value="ECO:0007669"/>
    <property type="project" value="UniProtKB-SubCell"/>
</dbReference>
<comment type="caution">
    <text evidence="10">The sequence shown here is derived from an EMBL/GenBank/DDBJ whole genome shotgun (WGS) entry which is preliminary data.</text>
</comment>
<keyword evidence="5 7" id="KW-0472">Membrane</keyword>
<feature type="region of interest" description="Disordered" evidence="8">
    <location>
        <begin position="1"/>
        <end position="26"/>
    </location>
</feature>
<dbReference type="EMBL" id="CAJHNH020001884">
    <property type="protein sequence ID" value="CAG5124819.1"/>
    <property type="molecule type" value="Genomic_DNA"/>
</dbReference>
<evidence type="ECO:0000256" key="4">
    <source>
        <dbReference type="ARBA" id="ARBA00022989"/>
    </source>
</evidence>
<dbReference type="AlphaFoldDB" id="A0A8S3Z6L4"/>
<evidence type="ECO:0000256" key="8">
    <source>
        <dbReference type="SAM" id="MobiDB-lite"/>
    </source>
</evidence>
<sequence length="269" mass="30732">MSSYCDSNKKPTGNDRDKKISVQTGSNSNHSFGSYFTFQDNLNENDISQGNSHNDFESKSLLGSGDMANATVVKTRKPKCKDCDTLVPPRAKHCPICRHCVLKRDHHCFFVGCCIGYHNQRFFIIFCLYVGVGEIFNSAVTFLYLRRYNLEESTGWGYLVYILPVLFVLFFMGRVSESALGMTILLYWSVLTVLLCAHFFCVQVNLVYHGQTKYEYMKGIKTYQGSVWRNITSVFGRYWLVGFIVPVPFLGYQSDGADWRHAISDNKLV</sequence>
<dbReference type="PANTHER" id="PTHR22883">
    <property type="entry name" value="ZINC FINGER DHHC DOMAIN CONTAINING PROTEIN"/>
    <property type="match status" value="1"/>
</dbReference>
<dbReference type="Pfam" id="PF01529">
    <property type="entry name" value="DHHC"/>
    <property type="match status" value="1"/>
</dbReference>
<evidence type="ECO:0000256" key="6">
    <source>
        <dbReference type="ARBA" id="ARBA00023315"/>
    </source>
</evidence>
<evidence type="ECO:0000256" key="1">
    <source>
        <dbReference type="ARBA" id="ARBA00004141"/>
    </source>
</evidence>
<evidence type="ECO:0000313" key="11">
    <source>
        <dbReference type="Proteomes" id="UP000678393"/>
    </source>
</evidence>
<evidence type="ECO:0000256" key="7">
    <source>
        <dbReference type="RuleBase" id="RU079119"/>
    </source>
</evidence>
<keyword evidence="3 7" id="KW-0812">Transmembrane</keyword>
<keyword evidence="6 7" id="KW-0012">Acyltransferase</keyword>
<feature type="transmembrane region" description="Helical" evidence="7">
    <location>
        <begin position="122"/>
        <end position="144"/>
    </location>
</feature>
<dbReference type="GO" id="GO:0019706">
    <property type="term" value="F:protein-cysteine S-palmitoyltransferase activity"/>
    <property type="evidence" value="ECO:0007669"/>
    <property type="project" value="UniProtKB-EC"/>
</dbReference>
<dbReference type="GO" id="GO:0005783">
    <property type="term" value="C:endoplasmic reticulum"/>
    <property type="evidence" value="ECO:0007669"/>
    <property type="project" value="TreeGrafter"/>
</dbReference>
<dbReference type="GO" id="GO:0006612">
    <property type="term" value="P:protein targeting to membrane"/>
    <property type="evidence" value="ECO:0007669"/>
    <property type="project" value="TreeGrafter"/>
</dbReference>
<keyword evidence="11" id="KW-1185">Reference proteome</keyword>
<dbReference type="GO" id="GO:0005794">
    <property type="term" value="C:Golgi apparatus"/>
    <property type="evidence" value="ECO:0007669"/>
    <property type="project" value="TreeGrafter"/>
</dbReference>
<name>A0A8S3Z6L4_9EUPU</name>
<dbReference type="InterPro" id="IPR001594">
    <property type="entry name" value="Palmitoyltrfase_DHHC"/>
</dbReference>
<feature type="compositionally biased region" description="Basic and acidic residues" evidence="8">
    <location>
        <begin position="7"/>
        <end position="20"/>
    </location>
</feature>
<comment type="catalytic activity">
    <reaction evidence="7">
        <text>L-cysteinyl-[protein] + hexadecanoyl-CoA = S-hexadecanoyl-L-cysteinyl-[protein] + CoA</text>
        <dbReference type="Rhea" id="RHEA:36683"/>
        <dbReference type="Rhea" id="RHEA-COMP:10131"/>
        <dbReference type="Rhea" id="RHEA-COMP:11032"/>
        <dbReference type="ChEBI" id="CHEBI:29950"/>
        <dbReference type="ChEBI" id="CHEBI:57287"/>
        <dbReference type="ChEBI" id="CHEBI:57379"/>
        <dbReference type="ChEBI" id="CHEBI:74151"/>
        <dbReference type="EC" id="2.3.1.225"/>
    </reaction>
</comment>
<comment type="domain">
    <text evidence="7">The DHHC domain is required for palmitoyltransferase activity.</text>
</comment>
<protein>
    <recommendedName>
        <fullName evidence="7">Palmitoyltransferase</fullName>
        <ecNumber evidence="7">2.3.1.225</ecNumber>
    </recommendedName>
</protein>
<evidence type="ECO:0000256" key="5">
    <source>
        <dbReference type="ARBA" id="ARBA00023136"/>
    </source>
</evidence>
<accession>A0A8S3Z6L4</accession>
<keyword evidence="2 7" id="KW-0808">Transferase</keyword>
<dbReference type="OrthoDB" id="302728at2759"/>
<feature type="transmembrane region" description="Helical" evidence="7">
    <location>
        <begin position="156"/>
        <end position="173"/>
    </location>
</feature>
<evidence type="ECO:0000256" key="2">
    <source>
        <dbReference type="ARBA" id="ARBA00022679"/>
    </source>
</evidence>
<feature type="transmembrane region" description="Helical" evidence="7">
    <location>
        <begin position="185"/>
        <end position="208"/>
    </location>
</feature>
<dbReference type="Proteomes" id="UP000678393">
    <property type="component" value="Unassembled WGS sequence"/>
</dbReference>
<dbReference type="PANTHER" id="PTHR22883:SF452">
    <property type="entry name" value="PALMITOYLTRANSFERASE"/>
    <property type="match status" value="1"/>
</dbReference>
<gene>
    <name evidence="10" type="ORF">CUNI_LOCUS10377</name>
</gene>
<reference evidence="10" key="1">
    <citation type="submission" date="2021-04" db="EMBL/GenBank/DDBJ databases">
        <authorList>
            <consortium name="Molecular Ecology Group"/>
        </authorList>
    </citation>
    <scope>NUCLEOTIDE SEQUENCE</scope>
</reference>
<dbReference type="InterPro" id="IPR039859">
    <property type="entry name" value="PFA4/ZDH16/20/ERF2-like"/>
</dbReference>
<evidence type="ECO:0000313" key="10">
    <source>
        <dbReference type="EMBL" id="CAG5124819.1"/>
    </source>
</evidence>
<comment type="subcellular location">
    <subcellularLocation>
        <location evidence="1">Membrane</location>
        <topology evidence="1">Multi-pass membrane protein</topology>
    </subcellularLocation>
</comment>
<dbReference type="PROSITE" id="PS50216">
    <property type="entry name" value="DHHC"/>
    <property type="match status" value="1"/>
</dbReference>